<feature type="domain" description="Retrotransposon gag" evidence="1">
    <location>
        <begin position="11"/>
        <end position="70"/>
    </location>
</feature>
<dbReference type="Proteomes" id="UP000824469">
    <property type="component" value="Unassembled WGS sequence"/>
</dbReference>
<feature type="non-terminal residue" evidence="2">
    <location>
        <position position="71"/>
    </location>
</feature>
<organism evidence="2 3">
    <name type="scientific">Taxus chinensis</name>
    <name type="common">Chinese yew</name>
    <name type="synonym">Taxus wallichiana var. chinensis</name>
    <dbReference type="NCBI Taxonomy" id="29808"/>
    <lineage>
        <taxon>Eukaryota</taxon>
        <taxon>Viridiplantae</taxon>
        <taxon>Streptophyta</taxon>
        <taxon>Embryophyta</taxon>
        <taxon>Tracheophyta</taxon>
        <taxon>Spermatophyta</taxon>
        <taxon>Pinopsida</taxon>
        <taxon>Pinidae</taxon>
        <taxon>Conifers II</taxon>
        <taxon>Cupressales</taxon>
        <taxon>Taxaceae</taxon>
        <taxon>Taxus</taxon>
    </lineage>
</organism>
<comment type="caution">
    <text evidence="2">The sequence shown here is derived from an EMBL/GenBank/DDBJ whole genome shotgun (WGS) entry which is preliminary data.</text>
</comment>
<proteinExistence type="predicted"/>
<sequence length="71" mass="8151">LNDEAQVRTSATYLTGSAKLWWRTRAEDKKAGRVVTQIDTWDELKATLHDQFCPGNSTWVARLKLMDLKQS</sequence>
<gene>
    <name evidence="2" type="ORF">KI387_006667</name>
</gene>
<evidence type="ECO:0000313" key="2">
    <source>
        <dbReference type="EMBL" id="KAH9326489.1"/>
    </source>
</evidence>
<evidence type="ECO:0000313" key="3">
    <source>
        <dbReference type="Proteomes" id="UP000824469"/>
    </source>
</evidence>
<dbReference type="Pfam" id="PF03732">
    <property type="entry name" value="Retrotrans_gag"/>
    <property type="match status" value="1"/>
</dbReference>
<reference evidence="2 3" key="1">
    <citation type="journal article" date="2021" name="Nat. Plants">
        <title>The Taxus genome provides insights into paclitaxel biosynthesis.</title>
        <authorList>
            <person name="Xiong X."/>
            <person name="Gou J."/>
            <person name="Liao Q."/>
            <person name="Li Y."/>
            <person name="Zhou Q."/>
            <person name="Bi G."/>
            <person name="Li C."/>
            <person name="Du R."/>
            <person name="Wang X."/>
            <person name="Sun T."/>
            <person name="Guo L."/>
            <person name="Liang H."/>
            <person name="Lu P."/>
            <person name="Wu Y."/>
            <person name="Zhang Z."/>
            <person name="Ro D.K."/>
            <person name="Shang Y."/>
            <person name="Huang S."/>
            <person name="Yan J."/>
        </authorList>
    </citation>
    <scope>NUCLEOTIDE SEQUENCE [LARGE SCALE GENOMIC DNA]</scope>
    <source>
        <strain evidence="2">Ta-2019</strain>
    </source>
</reference>
<dbReference type="EMBL" id="JAHRHJ020000002">
    <property type="protein sequence ID" value="KAH9326489.1"/>
    <property type="molecule type" value="Genomic_DNA"/>
</dbReference>
<dbReference type="AlphaFoldDB" id="A0AA38GQ30"/>
<evidence type="ECO:0000259" key="1">
    <source>
        <dbReference type="Pfam" id="PF03732"/>
    </source>
</evidence>
<dbReference type="InterPro" id="IPR005162">
    <property type="entry name" value="Retrotrans_gag_dom"/>
</dbReference>
<name>A0AA38GQ30_TAXCH</name>
<protein>
    <recommendedName>
        <fullName evidence="1">Retrotransposon gag domain-containing protein</fullName>
    </recommendedName>
</protein>
<feature type="non-terminal residue" evidence="2">
    <location>
        <position position="1"/>
    </location>
</feature>
<accession>A0AA38GQ30</accession>
<keyword evidence="3" id="KW-1185">Reference proteome</keyword>